<dbReference type="InterPro" id="IPR027417">
    <property type="entry name" value="P-loop_NTPase"/>
</dbReference>
<evidence type="ECO:0000313" key="3">
    <source>
        <dbReference type="Proteomes" id="UP000027997"/>
    </source>
</evidence>
<dbReference type="PANTHER" id="PTHR40072">
    <property type="entry name" value="MOLYBDOPTERIN-GUANINE DINUCLEOTIDE BIOSYNTHESIS ADAPTER PROTEIN-RELATED"/>
    <property type="match status" value="1"/>
</dbReference>
<dbReference type="GO" id="GO:0005525">
    <property type="term" value="F:GTP binding"/>
    <property type="evidence" value="ECO:0007669"/>
    <property type="project" value="InterPro"/>
</dbReference>
<reference evidence="2 3" key="1">
    <citation type="submission" date="2014-06" db="EMBL/GenBank/DDBJ databases">
        <title>Whole Genome Sequences of Three Symbiotic Endozoicomonas Bacteria.</title>
        <authorList>
            <person name="Neave M.J."/>
            <person name="Apprill A."/>
            <person name="Voolstra C.R."/>
        </authorList>
    </citation>
    <scope>NUCLEOTIDE SEQUENCE [LARGE SCALE GENOMIC DNA]</scope>
    <source>
        <strain evidence="2 3">DSM 22380</strain>
    </source>
</reference>
<dbReference type="InterPro" id="IPR004435">
    <property type="entry name" value="MobB_dom"/>
</dbReference>
<proteinExistence type="predicted"/>
<protein>
    <submittedName>
        <fullName evidence="2">Molybdopterin-guanine dinucleotide biosynthesis protein B</fullName>
    </submittedName>
</protein>
<dbReference type="PANTHER" id="PTHR40072:SF1">
    <property type="entry name" value="MOLYBDOPTERIN-GUANINE DINUCLEOTIDE BIOSYNTHESIS ADAPTER PROTEIN"/>
    <property type="match status" value="1"/>
</dbReference>
<accession>A0A081KG29</accession>
<evidence type="ECO:0000313" key="2">
    <source>
        <dbReference type="EMBL" id="KEI73105.1"/>
    </source>
</evidence>
<dbReference type="SUPFAM" id="SSF52540">
    <property type="entry name" value="P-loop containing nucleoside triphosphate hydrolases"/>
    <property type="match status" value="1"/>
</dbReference>
<organism evidence="2 3">
    <name type="scientific">Endozoicomonas elysicola</name>
    <dbReference type="NCBI Taxonomy" id="305900"/>
    <lineage>
        <taxon>Bacteria</taxon>
        <taxon>Pseudomonadati</taxon>
        <taxon>Pseudomonadota</taxon>
        <taxon>Gammaproteobacteria</taxon>
        <taxon>Oceanospirillales</taxon>
        <taxon>Endozoicomonadaceae</taxon>
        <taxon>Endozoicomonas</taxon>
    </lineage>
</organism>
<name>A0A081KG29_9GAMM</name>
<gene>
    <name evidence="2" type="ORF">GV64_22460</name>
</gene>
<dbReference type="Gene3D" id="3.40.50.300">
    <property type="entry name" value="P-loop containing nucleotide triphosphate hydrolases"/>
    <property type="match status" value="1"/>
</dbReference>
<dbReference type="GO" id="GO:0006777">
    <property type="term" value="P:Mo-molybdopterin cofactor biosynthetic process"/>
    <property type="evidence" value="ECO:0007669"/>
    <property type="project" value="InterPro"/>
</dbReference>
<evidence type="ECO:0000259" key="1">
    <source>
        <dbReference type="Pfam" id="PF03205"/>
    </source>
</evidence>
<dbReference type="Pfam" id="PF03205">
    <property type="entry name" value="MobB"/>
    <property type="match status" value="1"/>
</dbReference>
<dbReference type="InterPro" id="IPR052539">
    <property type="entry name" value="MGD_biosynthesis_adapter"/>
</dbReference>
<dbReference type="RefSeq" id="WP_020582295.1">
    <property type="nucleotide sequence ID" value="NZ_JOJP01000001.1"/>
</dbReference>
<dbReference type="CDD" id="cd03116">
    <property type="entry name" value="MobB"/>
    <property type="match status" value="1"/>
</dbReference>
<keyword evidence="3" id="KW-1185">Reference proteome</keyword>
<sequence length="184" mass="20546">MTAPKIIANIPVLGIAAFSGTGKTTLIEKLLPLLGSKGLRTGMVKASHHTIEPDPPGKDSYRLRHAGASQLVLSMPGRSICYTEYPDGYEKQLQEQLQLLNQNQLDLIMVEGFREAPIPKIELHRSDYEKPFLFTDDPHIIAIAWDGNPGINLPDHLAELDINRPEHIAGFIENFCHRYERGQA</sequence>
<dbReference type="eggNOG" id="COG1763">
    <property type="taxonomic scope" value="Bacteria"/>
</dbReference>
<dbReference type="EMBL" id="JOJP01000001">
    <property type="protein sequence ID" value="KEI73105.1"/>
    <property type="molecule type" value="Genomic_DNA"/>
</dbReference>
<dbReference type="STRING" id="305900.GV64_22460"/>
<dbReference type="AlphaFoldDB" id="A0A081KG29"/>
<comment type="caution">
    <text evidence="2">The sequence shown here is derived from an EMBL/GenBank/DDBJ whole genome shotgun (WGS) entry which is preliminary data.</text>
</comment>
<feature type="domain" description="Molybdopterin-guanine dinucleotide biosynthesis protein B (MobB)" evidence="1">
    <location>
        <begin position="12"/>
        <end position="145"/>
    </location>
</feature>
<dbReference type="NCBIfam" id="TIGR00176">
    <property type="entry name" value="mobB"/>
    <property type="match status" value="1"/>
</dbReference>
<dbReference type="Proteomes" id="UP000027997">
    <property type="component" value="Unassembled WGS sequence"/>
</dbReference>